<dbReference type="KEGG" id="tol:TOL_2793"/>
<dbReference type="AlphaFoldDB" id="M5DUH2"/>
<dbReference type="eggNOG" id="ENOG502ZJ9F">
    <property type="taxonomic scope" value="Bacteria"/>
</dbReference>
<dbReference type="HOGENOM" id="CLU_1854267_0_0_6"/>
<gene>
    <name evidence="1" type="ORF">TOL_2793</name>
</gene>
<organism evidence="1 2">
    <name type="scientific">Thalassolituus oleivorans MIL-1</name>
    <dbReference type="NCBI Taxonomy" id="1298593"/>
    <lineage>
        <taxon>Bacteria</taxon>
        <taxon>Pseudomonadati</taxon>
        <taxon>Pseudomonadota</taxon>
        <taxon>Gammaproteobacteria</taxon>
        <taxon>Oceanospirillales</taxon>
        <taxon>Oceanospirillaceae</taxon>
        <taxon>Thalassolituus</taxon>
    </lineage>
</organism>
<name>M5DUH2_9GAMM</name>
<proteinExistence type="predicted"/>
<evidence type="ECO:0000313" key="1">
    <source>
        <dbReference type="EMBL" id="CCU73189.1"/>
    </source>
</evidence>
<reference evidence="1 2" key="1">
    <citation type="journal article" date="2013" name="Genome Announc.">
        <title>Genome Sequence of Thalassolituus oleivorans MIL-1 (DSM 14913T).</title>
        <authorList>
            <person name="Golyshin P.N."/>
            <person name="Werner J."/>
            <person name="Chernikova T.N."/>
            <person name="Tran H."/>
            <person name="Ferrer M."/>
            <person name="Yakimov M.M."/>
            <person name="Teeling H."/>
            <person name="Golyshina O.V."/>
        </authorList>
    </citation>
    <scope>NUCLEOTIDE SEQUENCE [LARGE SCALE GENOMIC DNA]</scope>
    <source>
        <strain evidence="1 2">MIL-1</strain>
    </source>
</reference>
<protein>
    <submittedName>
        <fullName evidence="1">Uncharacterized protein</fullName>
    </submittedName>
</protein>
<evidence type="ECO:0000313" key="2">
    <source>
        <dbReference type="Proteomes" id="UP000011866"/>
    </source>
</evidence>
<sequence length="138" mass="15903">MNETYKIELHNGRKICGEIELSLNLEKSLMKIKYSDTEGRKGEFSGHNFFYILADIRKFYNNIGYKLLCKGSLSNVFTGGLTSESSFGELAYQIDEKTGSKAVVNVFDKISQDEINNIDSFEMQKEKRRYIIKKFASR</sequence>
<accession>M5DUH2</accession>
<dbReference type="EMBL" id="HF680312">
    <property type="protein sequence ID" value="CCU73189.1"/>
    <property type="molecule type" value="Genomic_DNA"/>
</dbReference>
<dbReference type="Proteomes" id="UP000011866">
    <property type="component" value="Chromosome"/>
</dbReference>
<dbReference type="RefSeq" id="WP_015487904.1">
    <property type="nucleotide sequence ID" value="NC_020888.1"/>
</dbReference>
<keyword evidence="2" id="KW-1185">Reference proteome</keyword>
<dbReference type="GeneID" id="79177550"/>